<dbReference type="PRINTS" id="PR00038">
    <property type="entry name" value="HTHLUXR"/>
</dbReference>
<reference evidence="6" key="1">
    <citation type="journal article" date="2019" name="Int. J. Syst. Evol. Microbiol.">
        <title>The Global Catalogue of Microorganisms (GCM) 10K type strain sequencing project: providing services to taxonomists for standard genome sequencing and annotation.</title>
        <authorList>
            <consortium name="The Broad Institute Genomics Platform"/>
            <consortium name="The Broad Institute Genome Sequencing Center for Infectious Disease"/>
            <person name="Wu L."/>
            <person name="Ma J."/>
        </authorList>
    </citation>
    <scope>NUCLEOTIDE SEQUENCE [LARGE SCALE GENOMIC DNA]</scope>
    <source>
        <strain evidence="6">JCM 17979</strain>
    </source>
</reference>
<evidence type="ECO:0000256" key="3">
    <source>
        <dbReference type="ARBA" id="ARBA00023163"/>
    </source>
</evidence>
<proteinExistence type="predicted"/>
<dbReference type="Gene3D" id="1.10.10.10">
    <property type="entry name" value="Winged helix-like DNA-binding domain superfamily/Winged helix DNA-binding domain"/>
    <property type="match status" value="1"/>
</dbReference>
<dbReference type="PROSITE" id="PS00622">
    <property type="entry name" value="HTH_LUXR_1"/>
    <property type="match status" value="1"/>
</dbReference>
<dbReference type="InterPro" id="IPR036388">
    <property type="entry name" value="WH-like_DNA-bd_sf"/>
</dbReference>
<dbReference type="CDD" id="cd06170">
    <property type="entry name" value="LuxR_C_like"/>
    <property type="match status" value="1"/>
</dbReference>
<keyword evidence="1" id="KW-0805">Transcription regulation</keyword>
<evidence type="ECO:0000256" key="1">
    <source>
        <dbReference type="ARBA" id="ARBA00023015"/>
    </source>
</evidence>
<dbReference type="SMART" id="SM00421">
    <property type="entry name" value="HTH_LUXR"/>
    <property type="match status" value="1"/>
</dbReference>
<keyword evidence="2" id="KW-0238">DNA-binding</keyword>
<dbReference type="PROSITE" id="PS50043">
    <property type="entry name" value="HTH_LUXR_2"/>
    <property type="match status" value="1"/>
</dbReference>
<dbReference type="PANTHER" id="PTHR44688:SF16">
    <property type="entry name" value="DNA-BINDING TRANSCRIPTIONAL ACTIVATOR DEVR_DOSR"/>
    <property type="match status" value="1"/>
</dbReference>
<dbReference type="Pfam" id="PF00196">
    <property type="entry name" value="GerE"/>
    <property type="match status" value="1"/>
</dbReference>
<dbReference type="EMBL" id="BAABHO010000041">
    <property type="protein sequence ID" value="GAA4801975.1"/>
    <property type="molecule type" value="Genomic_DNA"/>
</dbReference>
<organism evidence="5 6">
    <name type="scientific">Actinomycetospora chlora</name>
    <dbReference type="NCBI Taxonomy" id="663608"/>
    <lineage>
        <taxon>Bacteria</taxon>
        <taxon>Bacillati</taxon>
        <taxon>Actinomycetota</taxon>
        <taxon>Actinomycetes</taxon>
        <taxon>Pseudonocardiales</taxon>
        <taxon>Pseudonocardiaceae</taxon>
        <taxon>Actinomycetospora</taxon>
    </lineage>
</organism>
<evidence type="ECO:0000313" key="6">
    <source>
        <dbReference type="Proteomes" id="UP001500928"/>
    </source>
</evidence>
<sequence>MDERTQSGPRAVQRRVESFLDTLHRQVPYSAALVTTHDPVRGRQVEVASRGYGREVVTYVVDEFLPRDPSFRLVASRPSDILHWDTLPGFRRSPVAAGYLIPSGFRQGSSMVLDDARGQPFGSLHVSLDEGLVTPATLGALAMARRTVIPLAAADRRRRGTTLSARELEVLHHLCDGLSNTEIAAALWVSRRTVATHVEHILRKLRTTNRVQAAVRAVALGLVEPAGDDAS</sequence>
<evidence type="ECO:0000259" key="4">
    <source>
        <dbReference type="PROSITE" id="PS50043"/>
    </source>
</evidence>
<dbReference type="RefSeq" id="WP_345420294.1">
    <property type="nucleotide sequence ID" value="NZ_BAABHO010000041.1"/>
</dbReference>
<keyword evidence="6" id="KW-1185">Reference proteome</keyword>
<accession>A0ABP9BXK2</accession>
<keyword evidence="3" id="KW-0804">Transcription</keyword>
<feature type="domain" description="HTH luxR-type" evidence="4">
    <location>
        <begin position="156"/>
        <end position="221"/>
    </location>
</feature>
<evidence type="ECO:0000313" key="5">
    <source>
        <dbReference type="EMBL" id="GAA4801975.1"/>
    </source>
</evidence>
<dbReference type="InterPro" id="IPR000792">
    <property type="entry name" value="Tscrpt_reg_LuxR_C"/>
</dbReference>
<dbReference type="SUPFAM" id="SSF46894">
    <property type="entry name" value="C-terminal effector domain of the bipartite response regulators"/>
    <property type="match status" value="1"/>
</dbReference>
<dbReference type="PANTHER" id="PTHR44688">
    <property type="entry name" value="DNA-BINDING TRANSCRIPTIONAL ACTIVATOR DEVR_DOSR"/>
    <property type="match status" value="1"/>
</dbReference>
<evidence type="ECO:0000256" key="2">
    <source>
        <dbReference type="ARBA" id="ARBA00023125"/>
    </source>
</evidence>
<comment type="caution">
    <text evidence="5">The sequence shown here is derived from an EMBL/GenBank/DDBJ whole genome shotgun (WGS) entry which is preliminary data.</text>
</comment>
<gene>
    <name evidence="5" type="ORF">GCM10023200_43830</name>
</gene>
<name>A0ABP9BXK2_9PSEU</name>
<dbReference type="InterPro" id="IPR016032">
    <property type="entry name" value="Sig_transdc_resp-reg_C-effctor"/>
</dbReference>
<protein>
    <submittedName>
        <fullName evidence="5">Response regulator transcription factor</fullName>
    </submittedName>
</protein>
<dbReference type="Proteomes" id="UP001500928">
    <property type="component" value="Unassembled WGS sequence"/>
</dbReference>